<proteinExistence type="predicted"/>
<dbReference type="PROSITE" id="PS50096">
    <property type="entry name" value="IQ"/>
    <property type="match status" value="1"/>
</dbReference>
<dbReference type="Proteomes" id="UP001292079">
    <property type="component" value="Unassembled WGS sequence"/>
</dbReference>
<keyword evidence="2" id="KW-1185">Reference proteome</keyword>
<organism evidence="1 2">
    <name type="scientific">Schistosoma mekongi</name>
    <name type="common">Parasitic worm</name>
    <dbReference type="NCBI Taxonomy" id="38744"/>
    <lineage>
        <taxon>Eukaryota</taxon>
        <taxon>Metazoa</taxon>
        <taxon>Spiralia</taxon>
        <taxon>Lophotrochozoa</taxon>
        <taxon>Platyhelminthes</taxon>
        <taxon>Trematoda</taxon>
        <taxon>Digenea</taxon>
        <taxon>Strigeidida</taxon>
        <taxon>Schistosomatoidea</taxon>
        <taxon>Schistosomatidae</taxon>
        <taxon>Schistosoma</taxon>
    </lineage>
</organism>
<sequence length="118" mass="14058">MRSFSDGEIQTIIRLQANVRGILARIRFKKALQHFRNIIFECGESENDLDQFYHTFNHFGKNRTCSISNNHTFGKSNLSELYALRYNLFLEAIWLDQAISSRRQFLMYKQDFNAHFDQ</sequence>
<evidence type="ECO:0000313" key="1">
    <source>
        <dbReference type="EMBL" id="KAK4470307.1"/>
    </source>
</evidence>
<dbReference type="AlphaFoldDB" id="A0AAE2D3Y8"/>
<protein>
    <submittedName>
        <fullName evidence="1">Uncharacterized protein</fullName>
    </submittedName>
</protein>
<gene>
    <name evidence="1" type="ORF">MN116_005874</name>
</gene>
<reference evidence="1" key="2">
    <citation type="journal article" date="2023" name="Infect Dis Poverty">
        <title>Chromosome-scale genome of the human blood fluke Schistosoma mekongi and its implications for public health.</title>
        <authorList>
            <person name="Zhou M."/>
            <person name="Xu L."/>
            <person name="Xu D."/>
            <person name="Chen W."/>
            <person name="Khan J."/>
            <person name="Hu Y."/>
            <person name="Huang H."/>
            <person name="Wei H."/>
            <person name="Zhang Y."/>
            <person name="Chusongsang P."/>
            <person name="Tanasarnprasert K."/>
            <person name="Hu X."/>
            <person name="Limpanont Y."/>
            <person name="Lv Z."/>
        </authorList>
    </citation>
    <scope>NUCLEOTIDE SEQUENCE</scope>
    <source>
        <strain evidence="1">LV_2022a</strain>
    </source>
</reference>
<evidence type="ECO:0000313" key="2">
    <source>
        <dbReference type="Proteomes" id="UP001292079"/>
    </source>
</evidence>
<name>A0AAE2D3Y8_SCHME</name>
<comment type="caution">
    <text evidence="1">The sequence shown here is derived from an EMBL/GenBank/DDBJ whole genome shotgun (WGS) entry which is preliminary data.</text>
</comment>
<reference evidence="1" key="1">
    <citation type="submission" date="2022-04" db="EMBL/GenBank/DDBJ databases">
        <authorList>
            <person name="Xu L."/>
            <person name="Lv Z."/>
        </authorList>
    </citation>
    <scope>NUCLEOTIDE SEQUENCE</scope>
    <source>
        <strain evidence="1">LV_2022a</strain>
    </source>
</reference>
<accession>A0AAE2D3Y8</accession>
<dbReference type="EMBL" id="JALJAT010000004">
    <property type="protein sequence ID" value="KAK4470307.1"/>
    <property type="molecule type" value="Genomic_DNA"/>
</dbReference>